<gene>
    <name evidence="1" type="ORF">D9V28_13890</name>
</gene>
<accession>A0A3L7ITI9</accession>
<reference evidence="1 2" key="1">
    <citation type="submission" date="2018-10" db="EMBL/GenBank/DDBJ databases">
        <authorList>
            <person name="Li J."/>
        </authorList>
    </citation>
    <scope>NUCLEOTIDE SEQUENCE [LARGE SCALE GENOMIC DNA]</scope>
    <source>
        <strain evidence="1 2">ZD1-4</strain>
    </source>
</reference>
<dbReference type="Proteomes" id="UP000282460">
    <property type="component" value="Unassembled WGS sequence"/>
</dbReference>
<organism evidence="1 2">
    <name type="scientific">Mycetocola zhadangensis</name>
    <dbReference type="NCBI Taxonomy" id="1164595"/>
    <lineage>
        <taxon>Bacteria</taxon>
        <taxon>Bacillati</taxon>
        <taxon>Actinomycetota</taxon>
        <taxon>Actinomycetes</taxon>
        <taxon>Micrococcales</taxon>
        <taxon>Microbacteriaceae</taxon>
        <taxon>Mycetocola</taxon>
    </lineage>
</organism>
<comment type="caution">
    <text evidence="1">The sequence shown here is derived from an EMBL/GenBank/DDBJ whole genome shotgun (WGS) entry which is preliminary data.</text>
</comment>
<evidence type="ECO:0000313" key="2">
    <source>
        <dbReference type="Proteomes" id="UP000282460"/>
    </source>
</evidence>
<dbReference type="AlphaFoldDB" id="A0A3L7ITI9"/>
<name>A0A3L7ITI9_9MICO</name>
<dbReference type="RefSeq" id="WP_121660350.1">
    <property type="nucleotide sequence ID" value="NZ_BMEK01000003.1"/>
</dbReference>
<evidence type="ECO:0000313" key="1">
    <source>
        <dbReference type="EMBL" id="RLQ81440.1"/>
    </source>
</evidence>
<keyword evidence="2" id="KW-1185">Reference proteome</keyword>
<proteinExistence type="predicted"/>
<sequence length="222" mass="24845">MAICDVTVPDKAASGDAFYGASICSQVYVDYFWPTYRFEGNKSFWTGGFGWEDCCNTDLPLARAFNACYALTYSATDYLNDDYAGACLNWARRYVREHIDNLRAKCANGTYVAYNSGGTVELYSPFFYSKHVPGRAETLLHEARHDALSHNAKFPKGSTFGEGKDGADSNWAYNGAWMYGALYLWWYYAEGARTTSALRELARQRANVVIDGAFAEHPGYSI</sequence>
<protein>
    <submittedName>
        <fullName evidence="1">Uncharacterized protein</fullName>
    </submittedName>
</protein>
<dbReference type="OrthoDB" id="1159483at2"/>
<dbReference type="EMBL" id="RCWJ01000004">
    <property type="protein sequence ID" value="RLQ81440.1"/>
    <property type="molecule type" value="Genomic_DNA"/>
</dbReference>